<evidence type="ECO:0000313" key="13">
    <source>
        <dbReference type="EMBL" id="ARU57283.1"/>
    </source>
</evidence>
<dbReference type="GO" id="GO:0006784">
    <property type="term" value="P:heme A biosynthetic process"/>
    <property type="evidence" value="ECO:0007669"/>
    <property type="project" value="InterPro"/>
</dbReference>
<keyword evidence="6" id="KW-0560">Oxidoreductase</keyword>
<feature type="transmembrane region" description="Helical" evidence="12">
    <location>
        <begin position="90"/>
        <end position="110"/>
    </location>
</feature>
<proteinExistence type="predicted"/>
<evidence type="ECO:0000256" key="2">
    <source>
        <dbReference type="ARBA" id="ARBA00022475"/>
    </source>
</evidence>
<feature type="transmembrane region" description="Helical" evidence="12">
    <location>
        <begin position="340"/>
        <end position="358"/>
    </location>
</feature>
<dbReference type="GO" id="GO:0016491">
    <property type="term" value="F:oxidoreductase activity"/>
    <property type="evidence" value="ECO:0007669"/>
    <property type="project" value="UniProtKB-KW"/>
</dbReference>
<comment type="subcellular location">
    <subcellularLocation>
        <location evidence="1">Membrane</location>
        <topology evidence="1">Multi-pass membrane protein</topology>
    </subcellularLocation>
</comment>
<evidence type="ECO:0000256" key="5">
    <source>
        <dbReference type="ARBA" id="ARBA00022989"/>
    </source>
</evidence>
<dbReference type="PANTHER" id="PTHR35457">
    <property type="entry name" value="HEME A SYNTHASE"/>
    <property type="match status" value="1"/>
</dbReference>
<keyword evidence="14" id="KW-1185">Reference proteome</keyword>
<comment type="pathway">
    <text evidence="11">Porphyrin-containing compound metabolism.</text>
</comment>
<feature type="transmembrane region" description="Helical" evidence="12">
    <location>
        <begin position="276"/>
        <end position="297"/>
    </location>
</feature>
<dbReference type="InterPro" id="IPR050450">
    <property type="entry name" value="COX15/CtaA_HemeA_synthase"/>
</dbReference>
<keyword evidence="3 12" id="KW-0812">Transmembrane</keyword>
<evidence type="ECO:0000256" key="9">
    <source>
        <dbReference type="ARBA" id="ARBA00023136"/>
    </source>
</evidence>
<organism evidence="13 14">
    <name type="scientific">Oleiphilus messinensis</name>
    <dbReference type="NCBI Taxonomy" id="141451"/>
    <lineage>
        <taxon>Bacteria</taxon>
        <taxon>Pseudomonadati</taxon>
        <taxon>Pseudomonadota</taxon>
        <taxon>Gammaproteobacteria</taxon>
        <taxon>Oceanospirillales</taxon>
        <taxon>Oleiphilaceae</taxon>
        <taxon>Oleiphilus</taxon>
    </lineage>
</organism>
<feature type="transmembrane region" description="Helical" evidence="12">
    <location>
        <begin position="155"/>
        <end position="179"/>
    </location>
</feature>
<keyword evidence="4" id="KW-0479">Metal-binding</keyword>
<evidence type="ECO:0000256" key="11">
    <source>
        <dbReference type="ARBA" id="ARBA00023444"/>
    </source>
</evidence>
<keyword evidence="10" id="KW-1015">Disulfide bond</keyword>
<name>A0A1Y0ID23_9GAMM</name>
<feature type="transmembrane region" description="Helical" evidence="12">
    <location>
        <begin position="200"/>
        <end position="224"/>
    </location>
</feature>
<keyword evidence="2" id="KW-1003">Cell membrane</keyword>
<keyword evidence="7" id="KW-0408">Iron</keyword>
<gene>
    <name evidence="13" type="ORF">OLMES_3242</name>
</gene>
<feature type="transmembrane region" description="Helical" evidence="12">
    <location>
        <begin position="309"/>
        <end position="334"/>
    </location>
</feature>
<keyword evidence="8" id="KW-0350">Heme biosynthesis</keyword>
<evidence type="ECO:0000256" key="8">
    <source>
        <dbReference type="ARBA" id="ARBA00023133"/>
    </source>
</evidence>
<feature type="transmembrane region" description="Helical" evidence="12">
    <location>
        <begin position="22"/>
        <end position="42"/>
    </location>
</feature>
<feature type="transmembrane region" description="Helical" evidence="12">
    <location>
        <begin position="131"/>
        <end position="149"/>
    </location>
</feature>
<evidence type="ECO:0000256" key="7">
    <source>
        <dbReference type="ARBA" id="ARBA00023004"/>
    </source>
</evidence>
<protein>
    <submittedName>
        <fullName evidence="13">Cytochrome oxidase assembly protein</fullName>
    </submittedName>
</protein>
<evidence type="ECO:0000256" key="4">
    <source>
        <dbReference type="ARBA" id="ARBA00022723"/>
    </source>
</evidence>
<dbReference type="Proteomes" id="UP000196027">
    <property type="component" value="Chromosome"/>
</dbReference>
<accession>A0A1Y0ID23</accession>
<dbReference type="AlphaFoldDB" id="A0A1Y0ID23"/>
<sequence length="397" mass="43520">MNEADISSSIAKHKTHTLLQRLVCVATLLALIVVALGAYTRLKDAGLGCPDWPGCYGFLTVPEHVDDIAIAEARYPHAPVEPHKGWPEMIHRYAASLLGLVILVHAVIAMRIHTRAMRDGSGDTTIKSQPVFSFMLLLLVIAQGMFGMWTVTLQLWPQVVATHLLGGFATLSLLFLLWLQRTQPPVQSTQRSPQFKALKAVLPLGFIAIVLVVMQIFLGAWTAANYAAVACPDFPTCQGQYLPDMDFKQGFDITQAIGPNYLGGTMDNAARVAIHVSHRIGALLVSLYLIGLCIFTWRKLTLTWQHPLAKALCLVLAALTTQITLGIVNVMWLIPLPIALAHNLGGAALLLSLVFFNFQLYRLRQLHDLPAQAHRKPATGSVFSTPSLATTKIMNQE</sequence>
<keyword evidence="5 12" id="KW-1133">Transmembrane helix</keyword>
<reference evidence="13 14" key="1">
    <citation type="submission" date="2017-05" db="EMBL/GenBank/DDBJ databases">
        <title>Genomic insights into alkan degradation activity of Oleiphilus messinensis.</title>
        <authorList>
            <person name="Kozyavkin S.A."/>
            <person name="Slesarev A.I."/>
            <person name="Golyshin P.N."/>
            <person name="Korzhenkov A."/>
            <person name="Golyshina O.N."/>
            <person name="Toshchakov S.V."/>
        </authorList>
    </citation>
    <scope>NUCLEOTIDE SEQUENCE [LARGE SCALE GENOMIC DNA]</scope>
    <source>
        <strain evidence="13 14">ME102</strain>
    </source>
</reference>
<dbReference type="RefSeq" id="WP_087462193.1">
    <property type="nucleotide sequence ID" value="NZ_CP021425.1"/>
</dbReference>
<dbReference type="GO" id="GO:0016020">
    <property type="term" value="C:membrane"/>
    <property type="evidence" value="ECO:0007669"/>
    <property type="project" value="UniProtKB-SubCell"/>
</dbReference>
<evidence type="ECO:0000256" key="12">
    <source>
        <dbReference type="SAM" id="Phobius"/>
    </source>
</evidence>
<evidence type="ECO:0000256" key="10">
    <source>
        <dbReference type="ARBA" id="ARBA00023157"/>
    </source>
</evidence>
<evidence type="ECO:0000256" key="6">
    <source>
        <dbReference type="ARBA" id="ARBA00023002"/>
    </source>
</evidence>
<dbReference type="GO" id="GO:0046872">
    <property type="term" value="F:metal ion binding"/>
    <property type="evidence" value="ECO:0007669"/>
    <property type="project" value="UniProtKB-KW"/>
</dbReference>
<dbReference type="InterPro" id="IPR003780">
    <property type="entry name" value="COX15/CtaA_fam"/>
</dbReference>
<dbReference type="KEGG" id="ome:OLMES_3242"/>
<dbReference type="Pfam" id="PF02628">
    <property type="entry name" value="COX15-CtaA"/>
    <property type="match status" value="1"/>
</dbReference>
<evidence type="ECO:0000256" key="1">
    <source>
        <dbReference type="ARBA" id="ARBA00004141"/>
    </source>
</evidence>
<dbReference type="PANTHER" id="PTHR35457:SF1">
    <property type="entry name" value="HEME A SYNTHASE"/>
    <property type="match status" value="1"/>
</dbReference>
<dbReference type="OrthoDB" id="1447144at2"/>
<dbReference type="EMBL" id="CP021425">
    <property type="protein sequence ID" value="ARU57283.1"/>
    <property type="molecule type" value="Genomic_DNA"/>
</dbReference>
<evidence type="ECO:0000313" key="14">
    <source>
        <dbReference type="Proteomes" id="UP000196027"/>
    </source>
</evidence>
<evidence type="ECO:0000256" key="3">
    <source>
        <dbReference type="ARBA" id="ARBA00022692"/>
    </source>
</evidence>
<keyword evidence="9 12" id="KW-0472">Membrane</keyword>